<evidence type="ECO:0000313" key="2">
    <source>
        <dbReference type="Proteomes" id="UP000076584"/>
    </source>
</evidence>
<dbReference type="AlphaFoldDB" id="A0A161WL29"/>
<evidence type="ECO:0000313" key="1">
    <source>
        <dbReference type="EMBL" id="KZL71766.1"/>
    </source>
</evidence>
<reference evidence="1 2" key="1">
    <citation type="submission" date="2015-06" db="EMBL/GenBank/DDBJ databases">
        <title>Survival trade-offs in plant roots during colonization by closely related pathogenic and mutualistic fungi.</title>
        <authorList>
            <person name="Hacquard S."/>
            <person name="Kracher B."/>
            <person name="Hiruma K."/>
            <person name="Weinman A."/>
            <person name="Muench P."/>
            <person name="Garrido Oter R."/>
            <person name="Ver Loren van Themaat E."/>
            <person name="Dallerey J.-F."/>
            <person name="Damm U."/>
            <person name="Henrissat B."/>
            <person name="Lespinet O."/>
            <person name="Thon M."/>
            <person name="Kemen E."/>
            <person name="McHardy A.C."/>
            <person name="Schulze-Lefert P."/>
            <person name="O'Connell R.J."/>
        </authorList>
    </citation>
    <scope>NUCLEOTIDE SEQUENCE [LARGE SCALE GENOMIC DNA]</scope>
    <source>
        <strain evidence="1 2">MAFF 238704</strain>
    </source>
</reference>
<proteinExistence type="predicted"/>
<accession>A0A161WL29</accession>
<gene>
    <name evidence="1" type="ORF">CI238_02496</name>
</gene>
<dbReference type="Proteomes" id="UP000076584">
    <property type="component" value="Unassembled WGS sequence"/>
</dbReference>
<organism evidence="1 2">
    <name type="scientific">Colletotrichum incanum</name>
    <name type="common">Soybean anthracnose fungus</name>
    <dbReference type="NCBI Taxonomy" id="1573173"/>
    <lineage>
        <taxon>Eukaryota</taxon>
        <taxon>Fungi</taxon>
        <taxon>Dikarya</taxon>
        <taxon>Ascomycota</taxon>
        <taxon>Pezizomycotina</taxon>
        <taxon>Sordariomycetes</taxon>
        <taxon>Hypocreomycetidae</taxon>
        <taxon>Glomerellales</taxon>
        <taxon>Glomerellaceae</taxon>
        <taxon>Colletotrichum</taxon>
        <taxon>Colletotrichum spaethianum species complex</taxon>
    </lineage>
</organism>
<name>A0A161WL29_COLIC</name>
<dbReference type="EMBL" id="LFIW01002399">
    <property type="protein sequence ID" value="KZL71766.1"/>
    <property type="molecule type" value="Genomic_DNA"/>
</dbReference>
<protein>
    <submittedName>
        <fullName evidence="1">Uncharacterized protein</fullName>
    </submittedName>
</protein>
<comment type="caution">
    <text evidence="1">The sequence shown here is derived from an EMBL/GenBank/DDBJ whole genome shotgun (WGS) entry which is preliminary data.</text>
</comment>
<keyword evidence="2" id="KW-1185">Reference proteome</keyword>
<sequence length="146" mass="16339">MRKLVLNRMKKIGRTASARFVVREESRTIDVLWSLHDSRFELWSSSMLARALWNALLRSSDGQSPPKRMNVYRGTTHLNVWTLGIAHLTLNNQGVVRTPYHAWPSLRAKATHVIGLCAGDHGGIRAKACPQGALNSRVIDDVITIT</sequence>